<reference evidence="2 3" key="1">
    <citation type="journal article" date="2016" name="Nat. Commun.">
        <title>Thousands of microbial genomes shed light on interconnected biogeochemical processes in an aquifer system.</title>
        <authorList>
            <person name="Anantharaman K."/>
            <person name="Brown C.T."/>
            <person name="Hug L.A."/>
            <person name="Sharon I."/>
            <person name="Castelle C.J."/>
            <person name="Probst A.J."/>
            <person name="Thomas B.C."/>
            <person name="Singh A."/>
            <person name="Wilkins M.J."/>
            <person name="Karaoz U."/>
            <person name="Brodie E.L."/>
            <person name="Williams K.H."/>
            <person name="Hubbard S.S."/>
            <person name="Banfield J.F."/>
        </authorList>
    </citation>
    <scope>NUCLEOTIDE SEQUENCE [LARGE SCALE GENOMIC DNA]</scope>
</reference>
<protein>
    <recommendedName>
        <fullName evidence="1">Glycosyltransferase 2-like domain-containing protein</fullName>
    </recommendedName>
</protein>
<proteinExistence type="predicted"/>
<dbReference type="Gene3D" id="3.90.550.10">
    <property type="entry name" value="Spore Coat Polysaccharide Biosynthesis Protein SpsA, Chain A"/>
    <property type="match status" value="1"/>
</dbReference>
<organism evidence="2 3">
    <name type="scientific">Candidatus Gottesmanbacteria bacterium RIFCSPLOWO2_01_FULL_49_10</name>
    <dbReference type="NCBI Taxonomy" id="1798396"/>
    <lineage>
        <taxon>Bacteria</taxon>
        <taxon>Candidatus Gottesmaniibacteriota</taxon>
    </lineage>
</organism>
<dbReference type="STRING" id="1798396.A2973_00540"/>
<dbReference type="InterPro" id="IPR029044">
    <property type="entry name" value="Nucleotide-diphossugar_trans"/>
</dbReference>
<dbReference type="SUPFAM" id="SSF53448">
    <property type="entry name" value="Nucleotide-diphospho-sugar transferases"/>
    <property type="match status" value="1"/>
</dbReference>
<evidence type="ECO:0000313" key="3">
    <source>
        <dbReference type="Proteomes" id="UP000176409"/>
    </source>
</evidence>
<accession>A0A1F6AXM9</accession>
<dbReference type="Proteomes" id="UP000176409">
    <property type="component" value="Unassembled WGS sequence"/>
</dbReference>
<evidence type="ECO:0000259" key="1">
    <source>
        <dbReference type="Pfam" id="PF00535"/>
    </source>
</evidence>
<feature type="domain" description="Glycosyltransferase 2-like" evidence="1">
    <location>
        <begin position="4"/>
        <end position="122"/>
    </location>
</feature>
<dbReference type="PANTHER" id="PTHR43179:SF7">
    <property type="entry name" value="RHAMNOSYLTRANSFERASE WBBL"/>
    <property type="match status" value="1"/>
</dbReference>
<dbReference type="CDD" id="cd04186">
    <property type="entry name" value="GT_2_like_c"/>
    <property type="match status" value="1"/>
</dbReference>
<dbReference type="PANTHER" id="PTHR43179">
    <property type="entry name" value="RHAMNOSYLTRANSFERASE WBBL"/>
    <property type="match status" value="1"/>
</dbReference>
<comment type="caution">
    <text evidence="2">The sequence shown here is derived from an EMBL/GenBank/DDBJ whole genome shotgun (WGS) entry which is preliminary data.</text>
</comment>
<evidence type="ECO:0000313" key="2">
    <source>
        <dbReference type="EMBL" id="OGG29077.1"/>
    </source>
</evidence>
<dbReference type="Pfam" id="PF00535">
    <property type="entry name" value="Glycos_transf_2"/>
    <property type="match status" value="1"/>
</dbReference>
<gene>
    <name evidence="2" type="ORF">A2973_00540</name>
</gene>
<dbReference type="InterPro" id="IPR001173">
    <property type="entry name" value="Glyco_trans_2-like"/>
</dbReference>
<sequence length="287" mass="32108">MDLSIVIPSFNTKELLDRCLSSVFFSLKETPFFYEVIVVDNASSDGSLAIVNKKFPQVYLVRNTENTGYGKANNQAIKMAKGEYVLLLNSDIVVQDNAIGTLYKFIKDKNKAFAGGKLFNEDGSSQPSCGPFYSLPVVALMLFAKGDYWGATRYSPNQAQRVDWVSGACLIGRKSSFLSVGLFDEKIFMYMEEIELLYRAREKGYGTFFVPEAQFIHTGAASSGERRTPVVNIYRGLVYFYKKHRGRFAIAILRGMLRVKALAVILAGRMIGRPPVVQTYEEALSIL</sequence>
<dbReference type="AlphaFoldDB" id="A0A1F6AXM9"/>
<name>A0A1F6AXM9_9BACT</name>
<dbReference type="EMBL" id="MFJZ01000058">
    <property type="protein sequence ID" value="OGG29077.1"/>
    <property type="molecule type" value="Genomic_DNA"/>
</dbReference>